<organism evidence="2 3">
    <name type="scientific">Mycolicibacterium psychrotolerans</name>
    <dbReference type="NCBI Taxonomy" id="216929"/>
    <lineage>
        <taxon>Bacteria</taxon>
        <taxon>Bacillati</taxon>
        <taxon>Actinomycetota</taxon>
        <taxon>Actinomycetes</taxon>
        <taxon>Mycobacteriales</taxon>
        <taxon>Mycobacteriaceae</taxon>
        <taxon>Mycolicibacterium</taxon>
    </lineage>
</organism>
<dbReference type="KEGG" id="mpsc:MPSYJ_27760"/>
<sequence>MAALQFDERFTEIDVNVWTTSYLPAWSSRAEASAAYEVGPAGIGLARGDVTAVSERATGIGPRSQFGRSSAGLRRREPPSPID</sequence>
<dbReference type="AlphaFoldDB" id="A0A7I7MAU3"/>
<evidence type="ECO:0000313" key="3">
    <source>
        <dbReference type="Proteomes" id="UP000466514"/>
    </source>
</evidence>
<feature type="compositionally biased region" description="Basic and acidic residues" evidence="1">
    <location>
        <begin position="74"/>
        <end position="83"/>
    </location>
</feature>
<protein>
    <submittedName>
        <fullName evidence="2">Uncharacterized protein</fullName>
    </submittedName>
</protein>
<reference evidence="2 3" key="1">
    <citation type="journal article" date="2019" name="Emerg. Microbes Infect.">
        <title>Comprehensive subspecies identification of 175 nontuberculous mycobacteria species based on 7547 genomic profiles.</title>
        <authorList>
            <person name="Matsumoto Y."/>
            <person name="Kinjo T."/>
            <person name="Motooka D."/>
            <person name="Nabeya D."/>
            <person name="Jung N."/>
            <person name="Uechi K."/>
            <person name="Horii T."/>
            <person name="Iida T."/>
            <person name="Fujita J."/>
            <person name="Nakamura S."/>
        </authorList>
    </citation>
    <scope>NUCLEOTIDE SEQUENCE [LARGE SCALE GENOMIC DNA]</scope>
    <source>
        <strain evidence="2 3">JCM 13323</strain>
    </source>
</reference>
<dbReference type="Proteomes" id="UP000466514">
    <property type="component" value="Chromosome"/>
</dbReference>
<evidence type="ECO:0000256" key="1">
    <source>
        <dbReference type="SAM" id="MobiDB-lite"/>
    </source>
</evidence>
<accession>A0A7I7MAU3</accession>
<proteinExistence type="predicted"/>
<feature type="region of interest" description="Disordered" evidence="1">
    <location>
        <begin position="56"/>
        <end position="83"/>
    </location>
</feature>
<keyword evidence="3" id="KW-1185">Reference proteome</keyword>
<name>A0A7I7MAU3_9MYCO</name>
<dbReference type="EMBL" id="AP022574">
    <property type="protein sequence ID" value="BBX69315.1"/>
    <property type="molecule type" value="Genomic_DNA"/>
</dbReference>
<gene>
    <name evidence="2" type="ORF">MPSYJ_27760</name>
</gene>
<dbReference type="RefSeq" id="WP_163722833.1">
    <property type="nucleotide sequence ID" value="NZ_AP022574.1"/>
</dbReference>
<evidence type="ECO:0000313" key="2">
    <source>
        <dbReference type="EMBL" id="BBX69315.1"/>
    </source>
</evidence>